<feature type="region of interest" description="Disordered" evidence="1">
    <location>
        <begin position="268"/>
        <end position="289"/>
    </location>
</feature>
<dbReference type="EMBL" id="KZ819664">
    <property type="protein sequence ID" value="PWN29167.1"/>
    <property type="molecule type" value="Genomic_DNA"/>
</dbReference>
<dbReference type="Proteomes" id="UP000245884">
    <property type="component" value="Unassembled WGS sequence"/>
</dbReference>
<organism evidence="2 3">
    <name type="scientific">Jaminaea rosea</name>
    <dbReference type="NCBI Taxonomy" id="1569628"/>
    <lineage>
        <taxon>Eukaryota</taxon>
        <taxon>Fungi</taxon>
        <taxon>Dikarya</taxon>
        <taxon>Basidiomycota</taxon>
        <taxon>Ustilaginomycotina</taxon>
        <taxon>Exobasidiomycetes</taxon>
        <taxon>Microstromatales</taxon>
        <taxon>Microstromatales incertae sedis</taxon>
        <taxon>Jaminaea</taxon>
    </lineage>
</organism>
<gene>
    <name evidence="2" type="ORF">BDZ90DRAFT_140508</name>
</gene>
<dbReference type="AlphaFoldDB" id="A0A316UV37"/>
<reference evidence="2 3" key="1">
    <citation type="journal article" date="2018" name="Mol. Biol. Evol.">
        <title>Broad Genomic Sampling Reveals a Smut Pathogenic Ancestry of the Fungal Clade Ustilaginomycotina.</title>
        <authorList>
            <person name="Kijpornyongpan T."/>
            <person name="Mondo S.J."/>
            <person name="Barry K."/>
            <person name="Sandor L."/>
            <person name="Lee J."/>
            <person name="Lipzen A."/>
            <person name="Pangilinan J."/>
            <person name="LaButti K."/>
            <person name="Hainaut M."/>
            <person name="Henrissat B."/>
            <person name="Grigoriev I.V."/>
            <person name="Spatafora J.W."/>
            <person name="Aime M.C."/>
        </authorList>
    </citation>
    <scope>NUCLEOTIDE SEQUENCE [LARGE SCALE GENOMIC DNA]</scope>
    <source>
        <strain evidence="2 3">MCA 5214</strain>
    </source>
</reference>
<evidence type="ECO:0000313" key="2">
    <source>
        <dbReference type="EMBL" id="PWN29167.1"/>
    </source>
</evidence>
<accession>A0A316UV37</accession>
<protein>
    <submittedName>
        <fullName evidence="2">Uncharacterized protein</fullName>
    </submittedName>
</protein>
<sequence>MVRRMKMKGAWCDQRAREFAAYHEAAHHRPTNGLTPVDKRRPEDLAEVDSSCPAKPMTRPAPDDGKLCASLLNVGNVDSHGEPERCVAQSQIQAVLAPCSQETARSEGRFISSASNLRFLTWTTPLPRGPKTLAHPRVEALLAFTATSLYQITFFRVDVPPYRGHHGLPDGAGSLNVFTKWTTHCNRASALLPIKQTTAKRVRLRIVDDLAFTWLSTHGLPHPSTSAIDSAPSASTGIGCRKRKEKRQEWGPLLLVVLALRWTLDQRRGEGADEARRQCPRSAGRSAPS</sequence>
<proteinExistence type="predicted"/>
<feature type="compositionally biased region" description="Basic and acidic residues" evidence="1">
    <location>
        <begin position="268"/>
        <end position="277"/>
    </location>
</feature>
<dbReference type="RefSeq" id="XP_025363779.1">
    <property type="nucleotide sequence ID" value="XM_025503463.1"/>
</dbReference>
<dbReference type="GeneID" id="37025286"/>
<evidence type="ECO:0000313" key="3">
    <source>
        <dbReference type="Proteomes" id="UP000245884"/>
    </source>
</evidence>
<name>A0A316UV37_9BASI</name>
<evidence type="ECO:0000256" key="1">
    <source>
        <dbReference type="SAM" id="MobiDB-lite"/>
    </source>
</evidence>
<keyword evidence="3" id="KW-1185">Reference proteome</keyword>